<reference evidence="2" key="2">
    <citation type="submission" date="2025-05" db="UniProtKB">
        <authorList>
            <consortium name="EnsemblMetazoa"/>
        </authorList>
    </citation>
    <scope>IDENTIFICATION</scope>
    <source>
        <strain evidence="2">Foshan</strain>
    </source>
</reference>
<evidence type="ECO:0000313" key="2">
    <source>
        <dbReference type="EnsemblMetazoa" id="AALFPA23_009779.P13534"/>
    </source>
</evidence>
<dbReference type="EnsemblMetazoa" id="AALFPA23_009779.R13534">
    <property type="protein sequence ID" value="AALFPA23_009779.P13534"/>
    <property type="gene ID" value="AALFPA23_009779"/>
</dbReference>
<feature type="region of interest" description="Disordered" evidence="1">
    <location>
        <begin position="107"/>
        <end position="131"/>
    </location>
</feature>
<accession>A0ABM1YJQ1</accession>
<organism evidence="2 3">
    <name type="scientific">Aedes albopictus</name>
    <name type="common">Asian tiger mosquito</name>
    <name type="synonym">Stegomyia albopicta</name>
    <dbReference type="NCBI Taxonomy" id="7160"/>
    <lineage>
        <taxon>Eukaryota</taxon>
        <taxon>Metazoa</taxon>
        <taxon>Ecdysozoa</taxon>
        <taxon>Arthropoda</taxon>
        <taxon>Hexapoda</taxon>
        <taxon>Insecta</taxon>
        <taxon>Pterygota</taxon>
        <taxon>Neoptera</taxon>
        <taxon>Endopterygota</taxon>
        <taxon>Diptera</taxon>
        <taxon>Nematocera</taxon>
        <taxon>Culicoidea</taxon>
        <taxon>Culicidae</taxon>
        <taxon>Culicinae</taxon>
        <taxon>Aedini</taxon>
        <taxon>Aedes</taxon>
        <taxon>Stegomyia</taxon>
    </lineage>
</organism>
<protein>
    <submittedName>
        <fullName evidence="2">Uncharacterized protein</fullName>
    </submittedName>
</protein>
<evidence type="ECO:0000256" key="1">
    <source>
        <dbReference type="SAM" id="MobiDB-lite"/>
    </source>
</evidence>
<reference evidence="3" key="1">
    <citation type="journal article" date="2015" name="Proc. Natl. Acad. Sci. U.S.A.">
        <title>Genome sequence of the Asian Tiger mosquito, Aedes albopictus, reveals insights into its biology, genetics, and evolution.</title>
        <authorList>
            <person name="Chen X.G."/>
            <person name="Jiang X."/>
            <person name="Gu J."/>
            <person name="Xu M."/>
            <person name="Wu Y."/>
            <person name="Deng Y."/>
            <person name="Zhang C."/>
            <person name="Bonizzoni M."/>
            <person name="Dermauw W."/>
            <person name="Vontas J."/>
            <person name="Armbruster P."/>
            <person name="Huang X."/>
            <person name="Yang Y."/>
            <person name="Zhang H."/>
            <person name="He W."/>
            <person name="Peng H."/>
            <person name="Liu Y."/>
            <person name="Wu K."/>
            <person name="Chen J."/>
            <person name="Lirakis M."/>
            <person name="Topalis P."/>
            <person name="Van Leeuwen T."/>
            <person name="Hall A.B."/>
            <person name="Jiang X."/>
            <person name="Thorpe C."/>
            <person name="Mueller R.L."/>
            <person name="Sun C."/>
            <person name="Waterhouse R.M."/>
            <person name="Yan G."/>
            <person name="Tu Z.J."/>
            <person name="Fang X."/>
            <person name="James A.A."/>
        </authorList>
    </citation>
    <scope>NUCLEOTIDE SEQUENCE [LARGE SCALE GENOMIC DNA]</scope>
    <source>
        <strain evidence="3">Foshan</strain>
    </source>
</reference>
<dbReference type="Proteomes" id="UP000069940">
    <property type="component" value="Unassembled WGS sequence"/>
</dbReference>
<dbReference type="RefSeq" id="XP_062705807.1">
    <property type="nucleotide sequence ID" value="XM_062849823.1"/>
</dbReference>
<proteinExistence type="predicted"/>
<evidence type="ECO:0000313" key="3">
    <source>
        <dbReference type="Proteomes" id="UP000069940"/>
    </source>
</evidence>
<sequence length="543" mass="62816">MESKIELVELLITDPRDSEFGSEADLDVAVDEAGDELRELLIGSWNLDPAIYDILIAHGYNVEYAKTLDEKALDDVFSVTKWTAHKHALRRKLTAWEESVLYTEARPNSDSVTGTRRTPSPSDRSAVATSPQRKLLPTAVTKSLLDSILDRNEKGKIVVKFYQLHHCLDLNHRKHLAHTIVDYYMANQKYFSLADMARFAELIADRFPPEISITYFNPRNTSVNKKHPSGMLYDRFHNRKRKSVTPIGNTPATNASFQSQQKLAALQLSDSDIRRLDSSKSWLRNNRAPGDQVLKQWNHTVLLRLRSIQHDKDKNKSTVFSEWPRYLDEDGYLLVDADFKYLFEKSNEQGKLFDKWEWFCEVFLEYLLSADVKDIYSRQLISSLEEGDCSQDTRDFVLCAAFHGLIKPVRTSTKKRPTILQAQIDTCYICETEEEFTETLDSQRQELESSGVQFSPRIFALGSIDNFECFYVVTNKLRYKLPSLVRCLDVVLKLKFTLDLQFPESSELFWAFISGYFYDIEYTQKSKNTQILQLIAYLKSRTE</sequence>
<keyword evidence="3" id="KW-1185">Reference proteome</keyword>
<name>A0ABM1YJQ1_AEDAL</name>
<dbReference type="GeneID" id="109417817"/>